<reference evidence="2" key="2">
    <citation type="submission" date="2015-06" db="UniProtKB">
        <authorList>
            <consortium name="EnsemblMetazoa"/>
        </authorList>
    </citation>
    <scope>IDENTIFICATION</scope>
</reference>
<accession>T1JVT3</accession>
<feature type="region of interest" description="Disordered" evidence="1">
    <location>
        <begin position="1"/>
        <end position="21"/>
    </location>
</feature>
<protein>
    <submittedName>
        <fullName evidence="2">Uncharacterized protein</fullName>
    </submittedName>
</protein>
<dbReference type="Proteomes" id="UP000015104">
    <property type="component" value="Unassembled WGS sequence"/>
</dbReference>
<dbReference type="EnsemblMetazoa" id="tetur02g05720.1">
    <property type="protein sequence ID" value="tetur02g05720.1"/>
    <property type="gene ID" value="tetur02g05720"/>
</dbReference>
<dbReference type="HOGENOM" id="CLU_3427010_0_0_1"/>
<feature type="compositionally biased region" description="Basic and acidic residues" evidence="1">
    <location>
        <begin position="9"/>
        <end position="21"/>
    </location>
</feature>
<evidence type="ECO:0000313" key="2">
    <source>
        <dbReference type="EnsemblMetazoa" id="tetur02g05720.1"/>
    </source>
</evidence>
<proteinExistence type="predicted"/>
<keyword evidence="3" id="KW-1185">Reference proteome</keyword>
<sequence length="21" mass="2478">MVPQVIHMTMDRCRRESSITS</sequence>
<dbReference type="EMBL" id="CAEY01000797">
    <property type="status" value="NOT_ANNOTATED_CDS"/>
    <property type="molecule type" value="Genomic_DNA"/>
</dbReference>
<organism evidence="2 3">
    <name type="scientific">Tetranychus urticae</name>
    <name type="common">Two-spotted spider mite</name>
    <dbReference type="NCBI Taxonomy" id="32264"/>
    <lineage>
        <taxon>Eukaryota</taxon>
        <taxon>Metazoa</taxon>
        <taxon>Ecdysozoa</taxon>
        <taxon>Arthropoda</taxon>
        <taxon>Chelicerata</taxon>
        <taxon>Arachnida</taxon>
        <taxon>Acari</taxon>
        <taxon>Acariformes</taxon>
        <taxon>Trombidiformes</taxon>
        <taxon>Prostigmata</taxon>
        <taxon>Eleutherengona</taxon>
        <taxon>Raphignathae</taxon>
        <taxon>Tetranychoidea</taxon>
        <taxon>Tetranychidae</taxon>
        <taxon>Tetranychus</taxon>
    </lineage>
</organism>
<reference evidence="3" key="1">
    <citation type="submission" date="2011-08" db="EMBL/GenBank/DDBJ databases">
        <authorList>
            <person name="Rombauts S."/>
        </authorList>
    </citation>
    <scope>NUCLEOTIDE SEQUENCE</scope>
    <source>
        <strain evidence="3">London</strain>
    </source>
</reference>
<dbReference type="AlphaFoldDB" id="T1JVT3"/>
<evidence type="ECO:0000256" key="1">
    <source>
        <dbReference type="SAM" id="MobiDB-lite"/>
    </source>
</evidence>
<name>T1JVT3_TETUR</name>
<evidence type="ECO:0000313" key="3">
    <source>
        <dbReference type="Proteomes" id="UP000015104"/>
    </source>
</evidence>